<proteinExistence type="predicted"/>
<protein>
    <recommendedName>
        <fullName evidence="5">DUF349 domain-containing protein</fullName>
    </recommendedName>
</protein>
<feature type="region of interest" description="Disordered" evidence="2">
    <location>
        <begin position="229"/>
        <end position="259"/>
    </location>
</feature>
<evidence type="ECO:0000256" key="1">
    <source>
        <dbReference type="SAM" id="Coils"/>
    </source>
</evidence>
<accession>A0A1I1HQT3</accession>
<feature type="coiled-coil region" evidence="1">
    <location>
        <begin position="676"/>
        <end position="710"/>
    </location>
</feature>
<evidence type="ECO:0008006" key="5">
    <source>
        <dbReference type="Google" id="ProtNLM"/>
    </source>
</evidence>
<feature type="coiled-coil region" evidence="1">
    <location>
        <begin position="320"/>
        <end position="358"/>
    </location>
</feature>
<feature type="region of interest" description="Disordered" evidence="2">
    <location>
        <begin position="453"/>
        <end position="474"/>
    </location>
</feature>
<name>A0A1I1HQT3_9GAMM</name>
<dbReference type="InterPro" id="IPR007139">
    <property type="entry name" value="DUF349"/>
</dbReference>
<sequence length="985" mass="113828">MIVLPGHDHTVCAGVCQVSPVTDAPAGKFCTRSRACYYRPDVKTPVLPGIQPPPVAWNDIDLMPGFLQRLFAPRWRHADARIRQEAIASLSAERDRDKLETLLQDNNAEVRHAALERLATPEHYQTLLTTLEADTPLYRTLRDTLSGRERTLLTLEQRQQVMDALTDPTLLEHMATHADNQQLRLAALVRIEDENILIEQACQNSIAGVRQAAAGRIDSDEGLERLAREARRDKQIMRSARDRLNQRRDQRREQDARQQRRDDLIAAMTRLSDQQWEPMLPARYRHLVREWQSLADDADASQNQKFYRVEQLTSARVAEHDNAQREAQAREQAMDMARRDSQRIISSLTQALKDLEHRTTLDGQDVAQLQAHFKLQAEQWRDLTDRIAPEQEDQRRFEALTQQASELISAWERFEAHQETLRSAIEARDHQSIEQTRRTIAWPKGLPCPTLLTHLPEPAAPTGSEPASSTSIDPDQFQQSLDQLENQLDRGELQESTRLLDSLMQRRHRLPPARRDSLQARLSQLGQRTHELRDWRNFAAAPKRDQLIEGMEGLAASELDEPARDQQHRRLVRDWKALGDAAASRERSTRFRQASDRVREQLTDYYQRRDQQRETNLAERERLCEQLETLIDHTAATSDPDSLRTIRDRAREAWRQWSPVPRDREAELRQRFTRSLRALQTLIDQQARAVAQAKQALVDEIRELEEADIDDERRAEKAKALQTRWRELGRAPRGEEQTLWRAFRQHCDTIFERRNSRRQQQRQQRDSRMDQMQALIDRMDQWQPDSAADRATLDEAEREADALMPLPNGPRTGGMLKRWEGILRDRRERLDRLALGALADRWQQWQPLLEAHVAADSRAIADAPADSVDTPLALSPEALAAHRLRNERRATGERAKAREWLEHLRVHLSVLVDAPLDSEDSSRRLDVQVARLNDAMGSTSDPMEELEQLQYRLLASGPINEEDWQAVSPRLNALMAMLQEIDSDD</sequence>
<dbReference type="Pfam" id="PF03993">
    <property type="entry name" value="DUF349"/>
    <property type="match status" value="3"/>
</dbReference>
<dbReference type="STRING" id="402385.SAMN05421848_0794"/>
<evidence type="ECO:0000313" key="4">
    <source>
        <dbReference type="Proteomes" id="UP000199046"/>
    </source>
</evidence>
<organism evidence="3 4">
    <name type="scientific">Kushneria avicenniae</name>
    <dbReference type="NCBI Taxonomy" id="402385"/>
    <lineage>
        <taxon>Bacteria</taxon>
        <taxon>Pseudomonadati</taxon>
        <taxon>Pseudomonadota</taxon>
        <taxon>Gammaproteobacteria</taxon>
        <taxon>Oceanospirillales</taxon>
        <taxon>Halomonadaceae</taxon>
        <taxon>Kushneria</taxon>
    </lineage>
</organism>
<feature type="compositionally biased region" description="Polar residues" evidence="2">
    <location>
        <begin position="465"/>
        <end position="474"/>
    </location>
</feature>
<evidence type="ECO:0000313" key="3">
    <source>
        <dbReference type="EMBL" id="SFC26211.1"/>
    </source>
</evidence>
<gene>
    <name evidence="3" type="ORF">SAMN05421848_0794</name>
</gene>
<reference evidence="4" key="1">
    <citation type="submission" date="2016-10" db="EMBL/GenBank/DDBJ databases">
        <authorList>
            <person name="Varghese N."/>
            <person name="Submissions S."/>
        </authorList>
    </citation>
    <scope>NUCLEOTIDE SEQUENCE [LARGE SCALE GENOMIC DNA]</scope>
    <source>
        <strain evidence="4">DSM 23439</strain>
    </source>
</reference>
<keyword evidence="4" id="KW-1185">Reference proteome</keyword>
<dbReference type="AlphaFoldDB" id="A0A1I1HQT3"/>
<dbReference type="EMBL" id="FOLY01000002">
    <property type="protein sequence ID" value="SFC26211.1"/>
    <property type="molecule type" value="Genomic_DNA"/>
</dbReference>
<dbReference type="Proteomes" id="UP000199046">
    <property type="component" value="Unassembled WGS sequence"/>
</dbReference>
<evidence type="ECO:0000256" key="2">
    <source>
        <dbReference type="SAM" id="MobiDB-lite"/>
    </source>
</evidence>
<keyword evidence="1" id="KW-0175">Coiled coil</keyword>